<dbReference type="Proteomes" id="UP000364291">
    <property type="component" value="Unassembled WGS sequence"/>
</dbReference>
<gene>
    <name evidence="2" type="ORF">PAP18089_03215</name>
</gene>
<evidence type="ECO:0000256" key="1">
    <source>
        <dbReference type="SAM" id="MobiDB-lite"/>
    </source>
</evidence>
<evidence type="ECO:0000313" key="2">
    <source>
        <dbReference type="EMBL" id="VVG72222.1"/>
    </source>
</evidence>
<accession>A0A5E5P6R7</accession>
<evidence type="ECO:0008006" key="4">
    <source>
        <dbReference type="Google" id="ProtNLM"/>
    </source>
</evidence>
<feature type="region of interest" description="Disordered" evidence="1">
    <location>
        <begin position="113"/>
        <end position="195"/>
    </location>
</feature>
<sequence>MRDAMSNESVNITANTANAAGTHSAKVAEATEATEAADSGIAMVAAVTPAQEASDALTEQLATWRAQGIDRRDPARFHRIEALALRSRAYTGDVRRVLDARLKTLIDEFSQFHANPPATSSDEGRQTSMQSPSPLASLTGEMTQRVGGGERPVPATTPRKARATAPSQASQTRESVQPPSGSSASPARPVAVPPPIPVPVTPTVISTGDAFEDLDVLEYFRETWSKLSTDGNLRQSLAQVPENAGPLNSSHLVHRALSLMHDVSPDYLRHFLRHADALSWLEDMETTGVLGNKPAARAAAATKPSRAKAR</sequence>
<dbReference type="AlphaFoldDB" id="A0A5E5P6R7"/>
<organism evidence="2 3">
    <name type="scientific">Pandoraea apista</name>
    <dbReference type="NCBI Taxonomy" id="93218"/>
    <lineage>
        <taxon>Bacteria</taxon>
        <taxon>Pseudomonadati</taxon>
        <taxon>Pseudomonadota</taxon>
        <taxon>Betaproteobacteria</taxon>
        <taxon>Burkholderiales</taxon>
        <taxon>Burkholderiaceae</taxon>
        <taxon>Pandoraea</taxon>
    </lineage>
</organism>
<dbReference type="OrthoDB" id="6025757at2"/>
<protein>
    <recommendedName>
        <fullName evidence="4">DUF2894 domain-containing protein</fullName>
    </recommendedName>
</protein>
<dbReference type="InterPro" id="IPR021549">
    <property type="entry name" value="DUF2894"/>
</dbReference>
<evidence type="ECO:0000313" key="3">
    <source>
        <dbReference type="Proteomes" id="UP000364291"/>
    </source>
</evidence>
<feature type="compositionally biased region" description="Low complexity" evidence="1">
    <location>
        <begin position="175"/>
        <end position="190"/>
    </location>
</feature>
<dbReference type="EMBL" id="CABPSX010000006">
    <property type="protein sequence ID" value="VVG72222.1"/>
    <property type="molecule type" value="Genomic_DNA"/>
</dbReference>
<dbReference type="Pfam" id="PF11445">
    <property type="entry name" value="DUF2894"/>
    <property type="match status" value="1"/>
</dbReference>
<proteinExistence type="predicted"/>
<feature type="compositionally biased region" description="Low complexity" evidence="1">
    <location>
        <begin position="151"/>
        <end position="166"/>
    </location>
</feature>
<name>A0A5E5P6R7_9BURK</name>
<reference evidence="2 3" key="1">
    <citation type="submission" date="2019-08" db="EMBL/GenBank/DDBJ databases">
        <authorList>
            <person name="Peeters C."/>
        </authorList>
    </citation>
    <scope>NUCLEOTIDE SEQUENCE [LARGE SCALE GENOMIC DNA]</scope>
    <source>
        <strain evidence="2 3">LMG 18089</strain>
    </source>
</reference>
<feature type="compositionally biased region" description="Polar residues" evidence="1">
    <location>
        <begin position="117"/>
        <end position="142"/>
    </location>
</feature>